<keyword evidence="5 7" id="KW-0472">Membrane</keyword>
<dbReference type="STRING" id="490188.SAMN04488068_2163"/>
<feature type="transmembrane region" description="Helical" evidence="7">
    <location>
        <begin position="20"/>
        <end position="42"/>
    </location>
</feature>
<evidence type="ECO:0000256" key="1">
    <source>
        <dbReference type="ARBA" id="ARBA00004651"/>
    </source>
</evidence>
<keyword evidence="10" id="KW-1185">Reference proteome</keyword>
<evidence type="ECO:0000256" key="7">
    <source>
        <dbReference type="SAM" id="Phobius"/>
    </source>
</evidence>
<evidence type="ECO:0000259" key="8">
    <source>
        <dbReference type="Pfam" id="PF01618"/>
    </source>
</evidence>
<dbReference type="Proteomes" id="UP000199758">
    <property type="component" value="Unassembled WGS sequence"/>
</dbReference>
<sequence length="188" mass="20775">MRQMLSMPLTLLLDFLDAGGWVVAWILITALIMWTLVLERAWYLWKIHPLRRAAVIAEWRSRTEHHSWAALRIRSAMVSQLQLGLESGMALIRVTVPMAPLLGLLGTVTGMLQVFDAMTSSSNADTRAMADGISHAMIATMAGLVVSLVGLLFSHLFTTRIQRETAYIHDLLDGRPSARVGRRIGAAA</sequence>
<dbReference type="RefSeq" id="WP_084083344.1">
    <property type="nucleotide sequence ID" value="NZ_FQWZ01000004.1"/>
</dbReference>
<dbReference type="Pfam" id="PF01618">
    <property type="entry name" value="MotA_ExbB"/>
    <property type="match status" value="1"/>
</dbReference>
<keyword evidence="6" id="KW-0653">Protein transport</keyword>
<feature type="domain" description="MotA/TolQ/ExbB proton channel" evidence="8">
    <location>
        <begin position="73"/>
        <end position="168"/>
    </location>
</feature>
<keyword evidence="3 7" id="KW-0812">Transmembrane</keyword>
<reference evidence="9 10" key="1">
    <citation type="submission" date="2016-11" db="EMBL/GenBank/DDBJ databases">
        <authorList>
            <person name="Jaros S."/>
            <person name="Januszkiewicz K."/>
            <person name="Wedrychowicz H."/>
        </authorList>
    </citation>
    <scope>NUCLEOTIDE SEQUENCE [LARGE SCALE GENOMIC DNA]</scope>
    <source>
        <strain evidence="9 10">CGMCC 1.7049</strain>
    </source>
</reference>
<keyword evidence="4 7" id="KW-1133">Transmembrane helix</keyword>
<keyword evidence="2" id="KW-1003">Cell membrane</keyword>
<accession>A0A1M5PCJ0</accession>
<comment type="subcellular location">
    <subcellularLocation>
        <location evidence="1">Cell membrane</location>
        <topology evidence="1">Multi-pass membrane protein</topology>
    </subcellularLocation>
    <subcellularLocation>
        <location evidence="6">Membrane</location>
        <topology evidence="6">Multi-pass membrane protein</topology>
    </subcellularLocation>
</comment>
<feature type="transmembrane region" description="Helical" evidence="7">
    <location>
        <begin position="132"/>
        <end position="153"/>
    </location>
</feature>
<dbReference type="InterPro" id="IPR002898">
    <property type="entry name" value="MotA_ExbB_proton_chnl"/>
</dbReference>
<dbReference type="PANTHER" id="PTHR30625:SF18">
    <property type="entry name" value="TONB2 ENERGY TRANSDUCTION SYSTEM INNER MEMBRANE COMPONENT EXBB"/>
    <property type="match status" value="1"/>
</dbReference>
<evidence type="ECO:0000256" key="3">
    <source>
        <dbReference type="ARBA" id="ARBA00022692"/>
    </source>
</evidence>
<evidence type="ECO:0000256" key="4">
    <source>
        <dbReference type="ARBA" id="ARBA00022989"/>
    </source>
</evidence>
<dbReference type="GO" id="GO:0005886">
    <property type="term" value="C:plasma membrane"/>
    <property type="evidence" value="ECO:0007669"/>
    <property type="project" value="UniProtKB-SubCell"/>
</dbReference>
<protein>
    <submittedName>
        <fullName evidence="9">Biopolymer transport protein ExbB</fullName>
    </submittedName>
</protein>
<dbReference type="AlphaFoldDB" id="A0A1M5PCJ0"/>
<feature type="transmembrane region" description="Helical" evidence="7">
    <location>
        <begin position="90"/>
        <end position="112"/>
    </location>
</feature>
<evidence type="ECO:0000313" key="10">
    <source>
        <dbReference type="Proteomes" id="UP000199758"/>
    </source>
</evidence>
<name>A0A1M5PCJ0_9GAMM</name>
<dbReference type="InterPro" id="IPR050790">
    <property type="entry name" value="ExbB/TolQ_transport"/>
</dbReference>
<comment type="similarity">
    <text evidence="6">Belongs to the exbB/tolQ family.</text>
</comment>
<evidence type="ECO:0000313" key="9">
    <source>
        <dbReference type="EMBL" id="SHG99541.1"/>
    </source>
</evidence>
<keyword evidence="6" id="KW-0813">Transport</keyword>
<dbReference type="EMBL" id="FQWZ01000004">
    <property type="protein sequence ID" value="SHG99541.1"/>
    <property type="molecule type" value="Genomic_DNA"/>
</dbReference>
<dbReference type="OrthoDB" id="4045at2"/>
<evidence type="ECO:0000256" key="6">
    <source>
        <dbReference type="RuleBase" id="RU004057"/>
    </source>
</evidence>
<gene>
    <name evidence="9" type="ORF">SAMN04488068_2163</name>
</gene>
<evidence type="ECO:0000256" key="5">
    <source>
        <dbReference type="ARBA" id="ARBA00023136"/>
    </source>
</evidence>
<dbReference type="GO" id="GO:0017038">
    <property type="term" value="P:protein import"/>
    <property type="evidence" value="ECO:0007669"/>
    <property type="project" value="TreeGrafter"/>
</dbReference>
<evidence type="ECO:0000256" key="2">
    <source>
        <dbReference type="ARBA" id="ARBA00022475"/>
    </source>
</evidence>
<proteinExistence type="inferred from homology"/>
<dbReference type="PANTHER" id="PTHR30625">
    <property type="entry name" value="PROTEIN TOLQ"/>
    <property type="match status" value="1"/>
</dbReference>
<organism evidence="9 10">
    <name type="scientific">Hydrocarboniphaga daqingensis</name>
    <dbReference type="NCBI Taxonomy" id="490188"/>
    <lineage>
        <taxon>Bacteria</taxon>
        <taxon>Pseudomonadati</taxon>
        <taxon>Pseudomonadota</taxon>
        <taxon>Gammaproteobacteria</taxon>
        <taxon>Nevskiales</taxon>
        <taxon>Nevskiaceae</taxon>
        <taxon>Hydrocarboniphaga</taxon>
    </lineage>
</organism>